<comment type="subcellular location">
    <subcellularLocation>
        <location evidence="1">Membrane</location>
        <topology evidence="1">Multi-pass membrane protein</topology>
    </subcellularLocation>
</comment>
<keyword evidence="8" id="KW-1185">Reference proteome</keyword>
<dbReference type="Pfam" id="PF03073">
    <property type="entry name" value="TspO_MBR"/>
    <property type="match status" value="1"/>
</dbReference>
<dbReference type="STRING" id="341454.A0A4S2MU82"/>
<evidence type="ECO:0000256" key="1">
    <source>
        <dbReference type="ARBA" id="ARBA00004141"/>
    </source>
</evidence>
<evidence type="ECO:0000256" key="3">
    <source>
        <dbReference type="ARBA" id="ARBA00022692"/>
    </source>
</evidence>
<dbReference type="GO" id="GO:0005741">
    <property type="term" value="C:mitochondrial outer membrane"/>
    <property type="evidence" value="ECO:0007669"/>
    <property type="project" value="TreeGrafter"/>
</dbReference>
<dbReference type="PANTHER" id="PTHR10057:SF0">
    <property type="entry name" value="TRANSLOCATOR PROTEIN"/>
    <property type="match status" value="1"/>
</dbReference>
<proteinExistence type="inferred from homology"/>
<dbReference type="Gene3D" id="1.20.1260.100">
    <property type="entry name" value="TspO/MBR protein"/>
    <property type="match status" value="1"/>
</dbReference>
<keyword evidence="5 6" id="KW-0472">Membrane</keyword>
<evidence type="ECO:0000256" key="4">
    <source>
        <dbReference type="ARBA" id="ARBA00022989"/>
    </source>
</evidence>
<gene>
    <name evidence="7" type="ORF">EX30DRAFT_396649</name>
</gene>
<dbReference type="FunFam" id="1.20.1260.100:FF:000001">
    <property type="entry name" value="translocator protein 2"/>
    <property type="match status" value="1"/>
</dbReference>
<comment type="similarity">
    <text evidence="2">Belongs to the TspO/BZRP family.</text>
</comment>
<accession>A0A4S2MU82</accession>
<keyword evidence="4 6" id="KW-1133">Transmembrane helix</keyword>
<dbReference type="EMBL" id="ML220127">
    <property type="protein sequence ID" value="TGZ80081.1"/>
    <property type="molecule type" value="Genomic_DNA"/>
</dbReference>
<dbReference type="Proteomes" id="UP000298138">
    <property type="component" value="Unassembled WGS sequence"/>
</dbReference>
<dbReference type="InParanoid" id="A0A4S2MU82"/>
<feature type="transmembrane region" description="Helical" evidence="6">
    <location>
        <begin position="12"/>
        <end position="33"/>
    </location>
</feature>
<dbReference type="InterPro" id="IPR038330">
    <property type="entry name" value="TspO/MBR-related_sf"/>
</dbReference>
<sequence length="177" mass="19896">MSLSFLTLPDSILSSPYLSALLPLTIGNLIGFFTRPRNTYRHLHQPPLSPPAWIFAPVWSLLYLSMGLSSYLAFPSSRSPLYTLQLLLNFAWMPLFFGLSWTRVALVDCAALTGCVGLLIRQWWGVDRRAGLLLVPYFGWAAFATYLTAQVGRMNGWDVVTAPEKRGRGKEGREKKE</sequence>
<dbReference type="AlphaFoldDB" id="A0A4S2MU82"/>
<dbReference type="GO" id="GO:0033013">
    <property type="term" value="P:tetrapyrrole metabolic process"/>
    <property type="evidence" value="ECO:0007669"/>
    <property type="project" value="UniProtKB-ARBA"/>
</dbReference>
<evidence type="ECO:0000256" key="2">
    <source>
        <dbReference type="ARBA" id="ARBA00007524"/>
    </source>
</evidence>
<feature type="transmembrane region" description="Helical" evidence="6">
    <location>
        <begin position="130"/>
        <end position="149"/>
    </location>
</feature>
<evidence type="ECO:0000256" key="5">
    <source>
        <dbReference type="ARBA" id="ARBA00023136"/>
    </source>
</evidence>
<dbReference type="CDD" id="cd15904">
    <property type="entry name" value="TSPO_MBR"/>
    <property type="match status" value="1"/>
</dbReference>
<reference evidence="7 8" key="1">
    <citation type="submission" date="2019-04" db="EMBL/GenBank/DDBJ databases">
        <title>Comparative genomics and transcriptomics to analyze fruiting body development in filamentous ascomycetes.</title>
        <authorList>
            <consortium name="DOE Joint Genome Institute"/>
            <person name="Lutkenhaus R."/>
            <person name="Traeger S."/>
            <person name="Breuer J."/>
            <person name="Kuo A."/>
            <person name="Lipzen A."/>
            <person name="Pangilinan J."/>
            <person name="Dilworth D."/>
            <person name="Sandor L."/>
            <person name="Poggeler S."/>
            <person name="Barry K."/>
            <person name="Grigoriev I.V."/>
            <person name="Nowrousian M."/>
        </authorList>
    </citation>
    <scope>NUCLEOTIDE SEQUENCE [LARGE SCALE GENOMIC DNA]</scope>
    <source>
        <strain evidence="7 8">CBS 389.68</strain>
    </source>
</reference>
<evidence type="ECO:0000313" key="7">
    <source>
        <dbReference type="EMBL" id="TGZ80081.1"/>
    </source>
</evidence>
<dbReference type="OrthoDB" id="8841220at2759"/>
<dbReference type="PANTHER" id="PTHR10057">
    <property type="entry name" value="PERIPHERAL-TYPE BENZODIAZEPINE RECEPTOR"/>
    <property type="match status" value="1"/>
</dbReference>
<evidence type="ECO:0000256" key="6">
    <source>
        <dbReference type="SAM" id="Phobius"/>
    </source>
</evidence>
<dbReference type="InterPro" id="IPR004307">
    <property type="entry name" value="TspO_MBR"/>
</dbReference>
<feature type="transmembrane region" description="Helical" evidence="6">
    <location>
        <begin position="104"/>
        <end position="124"/>
    </location>
</feature>
<organism evidence="7 8">
    <name type="scientific">Ascodesmis nigricans</name>
    <dbReference type="NCBI Taxonomy" id="341454"/>
    <lineage>
        <taxon>Eukaryota</taxon>
        <taxon>Fungi</taxon>
        <taxon>Dikarya</taxon>
        <taxon>Ascomycota</taxon>
        <taxon>Pezizomycotina</taxon>
        <taxon>Pezizomycetes</taxon>
        <taxon>Pezizales</taxon>
        <taxon>Ascodesmidaceae</taxon>
        <taxon>Ascodesmis</taxon>
    </lineage>
</organism>
<protein>
    <submittedName>
        <fullName evidence="7">TspO/MBR-related protein</fullName>
    </submittedName>
</protein>
<keyword evidence="3 6" id="KW-0812">Transmembrane</keyword>
<evidence type="ECO:0000313" key="8">
    <source>
        <dbReference type="Proteomes" id="UP000298138"/>
    </source>
</evidence>
<feature type="transmembrane region" description="Helical" evidence="6">
    <location>
        <begin position="53"/>
        <end position="74"/>
    </location>
</feature>
<name>A0A4S2MU82_9PEZI</name>